<evidence type="ECO:0000313" key="2">
    <source>
        <dbReference type="EMBL" id="KAK0580888.1"/>
    </source>
</evidence>
<dbReference type="PANTHER" id="PTHR34775">
    <property type="entry name" value="TRANSMEMBRANE PROTEIN"/>
    <property type="match status" value="1"/>
</dbReference>
<dbReference type="Proteomes" id="UP001168877">
    <property type="component" value="Unassembled WGS sequence"/>
</dbReference>
<evidence type="ECO:0000313" key="3">
    <source>
        <dbReference type="Proteomes" id="UP001168877"/>
    </source>
</evidence>
<feature type="region of interest" description="Disordered" evidence="1">
    <location>
        <begin position="780"/>
        <end position="827"/>
    </location>
</feature>
<evidence type="ECO:0000256" key="1">
    <source>
        <dbReference type="SAM" id="MobiDB-lite"/>
    </source>
</evidence>
<accession>A0AA39VJY7</accession>
<feature type="compositionally biased region" description="Polar residues" evidence="1">
    <location>
        <begin position="34"/>
        <end position="47"/>
    </location>
</feature>
<feature type="compositionally biased region" description="Polar residues" evidence="1">
    <location>
        <begin position="817"/>
        <end position="827"/>
    </location>
</feature>
<feature type="compositionally biased region" description="Polar residues" evidence="1">
    <location>
        <begin position="104"/>
        <end position="118"/>
    </location>
</feature>
<sequence length="918" mass="101481">MAANKPSSSSPIPSSRPNPNSRNSEIKDPMRRSFTGNPFSKPSSIVANSRGGGGFNPNTPANSPSDFPRRSSTGRESLSSLRDFEDKENSKDSNLKSARVRSPASASKGTKNFMSPTISAASKFATSPRKKILAERNEPVRSSISFSEAKVQAMEDNDSKPEISLGKKKTVTFSDVRDLIMEENDFSKPEMGLNQTESSHDSTITDLGREETVKSHSIFDSEVPFDPKSDVSSSSEAATKEKDCVNLDSTFKISPRTSCPPLSPMLAPLDADPLMPPYDPKTNYLSPRPQFLHYRPNPRIESILNKVKDGKRLEESFASENSSDSEDSEILSEDSQKESEDISSDKTVKETNEEEETAEEGDDEAVEEEEELNVSEPNPFSTHMPKEESVQAKVESKSKFFTRSKFIAFVLVLMFACLSISVSDSQLAADLSLSTNFYVPPEITEFAKVTFEELVRKSQLWSANSIAYICKLISSFRGTHTLGPLQYGNLTVLLEKDHLVDGHLKFVQKDASADFNYEKDFLASIRERNLKSEPLQHEEIEDDENIEEEENSPEFEEQVLVHQETEVHDNINEASEDHTDSQSEEVCSTPMAPVIKPDLEAQQTQEIVESNVETDIKLQSNHIDLAQQHVVISEGTENQSAVKISEVIENQPNVAVLEVAEIQPEVSFAEEPQGETDLNSELDASSANLQNSATFNGSENNYLTKNVVGISLSVLLSLLAATAFFTYSNAKKGRPSTSHVDQPALTKKFSPISASAGHTCQERLSSRNWQTEVEMVGESCPSEMSSFKGSSYRKEVSEAQSQERKQQPRNNYRRESLASSEFSMGSPSYGSFTTYEKISSKVLKGLGEDEVVTPVRRSSRIRKQDAAAMVIDHTSYAVSNTDGDHTVIAGDDFTKSDVILGSKQIEASASFVNFSFLF</sequence>
<feature type="compositionally biased region" description="Acidic residues" evidence="1">
    <location>
        <begin position="323"/>
        <end position="332"/>
    </location>
</feature>
<gene>
    <name evidence="2" type="ORF">LWI29_007489</name>
</gene>
<feature type="region of interest" description="Disordered" evidence="1">
    <location>
        <begin position="1"/>
        <end position="118"/>
    </location>
</feature>
<organism evidence="2 3">
    <name type="scientific">Acer saccharum</name>
    <name type="common">Sugar maple</name>
    <dbReference type="NCBI Taxonomy" id="4024"/>
    <lineage>
        <taxon>Eukaryota</taxon>
        <taxon>Viridiplantae</taxon>
        <taxon>Streptophyta</taxon>
        <taxon>Embryophyta</taxon>
        <taxon>Tracheophyta</taxon>
        <taxon>Spermatophyta</taxon>
        <taxon>Magnoliopsida</taxon>
        <taxon>eudicotyledons</taxon>
        <taxon>Gunneridae</taxon>
        <taxon>Pentapetalae</taxon>
        <taxon>rosids</taxon>
        <taxon>malvids</taxon>
        <taxon>Sapindales</taxon>
        <taxon>Sapindaceae</taxon>
        <taxon>Hippocastanoideae</taxon>
        <taxon>Acereae</taxon>
        <taxon>Acer</taxon>
    </lineage>
</organism>
<keyword evidence="3" id="KW-1185">Reference proteome</keyword>
<comment type="caution">
    <text evidence="2">The sequence shown here is derived from an EMBL/GenBank/DDBJ whole genome shotgun (WGS) entry which is preliminary data.</text>
</comment>
<dbReference type="AlphaFoldDB" id="A0AA39VJY7"/>
<feature type="compositionally biased region" description="Basic and acidic residues" evidence="1">
    <location>
        <begin position="207"/>
        <end position="229"/>
    </location>
</feature>
<dbReference type="PANTHER" id="PTHR34775:SF4">
    <property type="entry name" value="TRANSMEMBRANE PROTEIN"/>
    <property type="match status" value="1"/>
</dbReference>
<reference evidence="2" key="1">
    <citation type="journal article" date="2022" name="Plant J.">
        <title>Strategies of tolerance reflected in two North American maple genomes.</title>
        <authorList>
            <person name="McEvoy S.L."/>
            <person name="Sezen U.U."/>
            <person name="Trouern-Trend A."/>
            <person name="McMahon S.M."/>
            <person name="Schaberg P.G."/>
            <person name="Yang J."/>
            <person name="Wegrzyn J.L."/>
            <person name="Swenson N.G."/>
        </authorList>
    </citation>
    <scope>NUCLEOTIDE SEQUENCE</scope>
    <source>
        <strain evidence="2">NS2018</strain>
    </source>
</reference>
<feature type="compositionally biased region" description="Basic and acidic residues" evidence="1">
    <location>
        <begin position="82"/>
        <end position="94"/>
    </location>
</feature>
<feature type="compositionally biased region" description="Acidic residues" evidence="1">
    <location>
        <begin position="352"/>
        <end position="373"/>
    </location>
</feature>
<dbReference type="EMBL" id="JAUESC010000384">
    <property type="protein sequence ID" value="KAK0580888.1"/>
    <property type="molecule type" value="Genomic_DNA"/>
</dbReference>
<name>A0AA39VJY7_ACESA</name>
<protein>
    <submittedName>
        <fullName evidence="2">Uncharacterized protein</fullName>
    </submittedName>
</protein>
<feature type="region of interest" description="Disordered" evidence="1">
    <location>
        <begin position="315"/>
        <end position="388"/>
    </location>
</feature>
<feature type="region of interest" description="Disordered" evidence="1">
    <location>
        <begin position="183"/>
        <end position="244"/>
    </location>
</feature>
<feature type="compositionally biased region" description="Polar residues" evidence="1">
    <location>
        <begin position="56"/>
        <end position="80"/>
    </location>
</feature>
<reference evidence="2" key="2">
    <citation type="submission" date="2023-06" db="EMBL/GenBank/DDBJ databases">
        <authorList>
            <person name="Swenson N.G."/>
            <person name="Wegrzyn J.L."/>
            <person name="Mcevoy S.L."/>
        </authorList>
    </citation>
    <scope>NUCLEOTIDE SEQUENCE</scope>
    <source>
        <strain evidence="2">NS2018</strain>
        <tissue evidence="2">Leaf</tissue>
    </source>
</reference>
<feature type="compositionally biased region" description="Low complexity" evidence="1">
    <location>
        <begin position="1"/>
        <end position="23"/>
    </location>
</feature>
<feature type="compositionally biased region" description="Polar residues" evidence="1">
    <location>
        <begin position="193"/>
        <end position="205"/>
    </location>
</feature>
<feature type="compositionally biased region" description="Basic and acidic residues" evidence="1">
    <location>
        <begin position="792"/>
        <end position="816"/>
    </location>
</feature>
<proteinExistence type="predicted"/>
<feature type="region of interest" description="Disordered" evidence="1">
    <location>
        <begin position="278"/>
        <end position="297"/>
    </location>
</feature>
<feature type="compositionally biased region" description="Basic and acidic residues" evidence="1">
    <location>
        <begin position="334"/>
        <end position="351"/>
    </location>
</feature>